<dbReference type="Proteomes" id="UP000297872">
    <property type="component" value="Unassembled WGS sequence"/>
</dbReference>
<comment type="subunit">
    <text evidence="4">Homodimer.</text>
</comment>
<dbReference type="EMBL" id="SGVY01000006">
    <property type="protein sequence ID" value="TFH83378.1"/>
    <property type="molecule type" value="Genomic_DNA"/>
</dbReference>
<dbReference type="HAMAP" id="MF_00087">
    <property type="entry name" value="Glu_tRNA_reductase"/>
    <property type="match status" value="1"/>
</dbReference>
<evidence type="ECO:0000256" key="6">
    <source>
        <dbReference type="SAM" id="MobiDB-lite"/>
    </source>
</evidence>
<comment type="function">
    <text evidence="4">Catalyzes the NADPH-dependent reduction of glutamyl-tRNA(Glu) to glutamate 1-semialdehyde (GSA).</text>
</comment>
<reference evidence="9 10" key="1">
    <citation type="submission" date="2019-02" db="EMBL/GenBank/DDBJ databases">
        <title>Draft Genome Sequence of the Prevotella sp. BCRC 81118, Isolated from Human Feces.</title>
        <authorList>
            <person name="Huang C.-H."/>
        </authorList>
    </citation>
    <scope>NUCLEOTIDE SEQUENCE [LARGE SCALE GENOMIC DNA]</scope>
    <source>
        <strain evidence="9 10">BCRC 81118</strain>
    </source>
</reference>
<comment type="pathway">
    <text evidence="4">Porphyrin-containing compound metabolism; protoporphyrin-IX biosynthesis; 5-aminolevulinate from L-glutamyl-tRNA(Glu): step 1/2.</text>
</comment>
<dbReference type="PANTHER" id="PTHR43013:SF1">
    <property type="entry name" value="GLUTAMYL-TRNA REDUCTASE"/>
    <property type="match status" value="1"/>
</dbReference>
<dbReference type="Pfam" id="PF01488">
    <property type="entry name" value="Shikimate_DH"/>
    <property type="match status" value="1"/>
</dbReference>
<accession>A0A4Y8VSU9</accession>
<evidence type="ECO:0000313" key="10">
    <source>
        <dbReference type="Proteomes" id="UP000297872"/>
    </source>
</evidence>
<dbReference type="InterPro" id="IPR015895">
    <property type="entry name" value="4pyrrol_synth_GluRdtase_N"/>
</dbReference>
<dbReference type="Gene3D" id="3.40.50.720">
    <property type="entry name" value="NAD(P)-binding Rossmann-like Domain"/>
    <property type="match status" value="1"/>
</dbReference>
<dbReference type="AlphaFoldDB" id="A0A4Y8VSU9"/>
<dbReference type="RefSeq" id="WP_134842796.1">
    <property type="nucleotide sequence ID" value="NZ_SGVY01000006.1"/>
</dbReference>
<dbReference type="InterPro" id="IPR036291">
    <property type="entry name" value="NAD(P)-bd_dom_sf"/>
</dbReference>
<evidence type="ECO:0000313" key="9">
    <source>
        <dbReference type="EMBL" id="TFH83378.1"/>
    </source>
</evidence>
<dbReference type="Pfam" id="PF05201">
    <property type="entry name" value="GlutR_N"/>
    <property type="match status" value="1"/>
</dbReference>
<comment type="domain">
    <text evidence="4">Possesses an unusual extended V-shaped dimeric structure with each monomer consisting of three distinct domains arranged along a curved 'spinal' alpha-helix. The N-terminal catalytic domain specifically recognizes the glutamate moiety of the substrate. The second domain is the NADPH-binding domain, and the third C-terminal domain is responsible for dimerization.</text>
</comment>
<comment type="catalytic activity">
    <reaction evidence="4">
        <text>(S)-4-amino-5-oxopentanoate + tRNA(Glu) + NADP(+) = L-glutamyl-tRNA(Glu) + NADPH + H(+)</text>
        <dbReference type="Rhea" id="RHEA:12344"/>
        <dbReference type="Rhea" id="RHEA-COMP:9663"/>
        <dbReference type="Rhea" id="RHEA-COMP:9680"/>
        <dbReference type="ChEBI" id="CHEBI:15378"/>
        <dbReference type="ChEBI" id="CHEBI:57501"/>
        <dbReference type="ChEBI" id="CHEBI:57783"/>
        <dbReference type="ChEBI" id="CHEBI:58349"/>
        <dbReference type="ChEBI" id="CHEBI:78442"/>
        <dbReference type="ChEBI" id="CHEBI:78520"/>
        <dbReference type="EC" id="1.2.1.70"/>
    </reaction>
</comment>
<evidence type="ECO:0000259" key="7">
    <source>
        <dbReference type="Pfam" id="PF01488"/>
    </source>
</evidence>
<dbReference type="GO" id="GO:0050661">
    <property type="term" value="F:NADP binding"/>
    <property type="evidence" value="ECO:0007669"/>
    <property type="project" value="InterPro"/>
</dbReference>
<dbReference type="GO" id="GO:0019353">
    <property type="term" value="P:protoporphyrinogen IX biosynthetic process from glutamate"/>
    <property type="evidence" value="ECO:0007669"/>
    <property type="project" value="TreeGrafter"/>
</dbReference>
<protein>
    <recommendedName>
        <fullName evidence="4">Glutamyl-tRNA reductase</fullName>
        <shortName evidence="4">GluTR</shortName>
        <ecNumber evidence="4">1.2.1.70</ecNumber>
    </recommendedName>
</protein>
<dbReference type="UniPathway" id="UPA00251">
    <property type="reaction ID" value="UER00316"/>
</dbReference>
<comment type="caution">
    <text evidence="9">The sequence shown here is derived from an EMBL/GenBank/DDBJ whole genome shotgun (WGS) entry which is preliminary data.</text>
</comment>
<keyword evidence="2 4" id="KW-0560">Oxidoreductase</keyword>
<evidence type="ECO:0000256" key="4">
    <source>
        <dbReference type="HAMAP-Rule" id="MF_00087"/>
    </source>
</evidence>
<feature type="site" description="Important for activity" evidence="4">
    <location>
        <position position="74"/>
    </location>
</feature>
<dbReference type="SUPFAM" id="SSF69742">
    <property type="entry name" value="Glutamyl tRNA-reductase catalytic, N-terminal domain"/>
    <property type="match status" value="1"/>
</dbReference>
<feature type="active site" description="Nucleophile" evidence="4">
    <location>
        <position position="55"/>
    </location>
</feature>
<feature type="coiled-coil region" evidence="5">
    <location>
        <begin position="287"/>
        <end position="315"/>
    </location>
</feature>
<dbReference type="PANTHER" id="PTHR43013">
    <property type="entry name" value="GLUTAMYL-TRNA REDUCTASE"/>
    <property type="match status" value="1"/>
</dbReference>
<sequence>MVHYKSIDQNQFAEGTNIKEQEKVFDDFLQESLLEIKGSHINNHSPIPYIFLKTCNRSEIYYGEGEVPDEVARHLFRVVAGLESAIIGERAVQGQVKEAYYTAKDQRPLTAELHRLFQSALQVGKRVRNETEISHGAVSHSLAALEIIEDGNIDLKDARITIIGVNKLTADILKFLQNKGAKMVFLANRSQIKAHYLADPLGIKVYTLDEKQEFLSKTDILISATSAPHLIIRKEDIPEQKSLLAIDLAFPRDIDSRLSELPNVLLYNIRDVERKVRENIEVRGAEVDKAEAIIEEEIQEMQEALERRKKFLEVKNEERRVKKQRSAAEGKANSIA</sequence>
<keyword evidence="5" id="KW-0175">Coiled coil</keyword>
<gene>
    <name evidence="4 9" type="primary">hemA</name>
    <name evidence="9" type="ORF">EXN75_03550</name>
</gene>
<dbReference type="InterPro" id="IPR036343">
    <property type="entry name" value="GluRdtase_N_sf"/>
</dbReference>
<feature type="binding site" evidence="4">
    <location>
        <position position="95"/>
    </location>
    <ligand>
        <name>substrate</name>
    </ligand>
</feature>
<dbReference type="EC" id="1.2.1.70" evidence="4"/>
<evidence type="ECO:0000256" key="3">
    <source>
        <dbReference type="ARBA" id="ARBA00023244"/>
    </source>
</evidence>
<dbReference type="OrthoDB" id="9795543at2"/>
<dbReference type="NCBIfam" id="TIGR01035">
    <property type="entry name" value="hemA"/>
    <property type="match status" value="1"/>
</dbReference>
<keyword evidence="3 4" id="KW-0627">Porphyrin biosynthesis</keyword>
<keyword evidence="10" id="KW-1185">Reference proteome</keyword>
<dbReference type="GeneID" id="302994372"/>
<feature type="binding site" evidence="4">
    <location>
        <position position="84"/>
    </location>
    <ligand>
        <name>substrate</name>
    </ligand>
</feature>
<evidence type="ECO:0000256" key="2">
    <source>
        <dbReference type="ARBA" id="ARBA00023002"/>
    </source>
</evidence>
<feature type="binding site" evidence="4">
    <location>
        <begin position="164"/>
        <end position="169"/>
    </location>
    <ligand>
        <name>NADP(+)</name>
        <dbReference type="ChEBI" id="CHEBI:58349"/>
    </ligand>
</feature>
<dbReference type="Gene3D" id="3.30.460.30">
    <property type="entry name" value="Glutamyl-tRNA reductase, N-terminal domain"/>
    <property type="match status" value="1"/>
</dbReference>
<comment type="caution">
    <text evidence="4">Lacks conserved residue(s) required for the propagation of feature annotation.</text>
</comment>
<feature type="domain" description="Glutamyl-tRNA reductase N-terminal" evidence="8">
    <location>
        <begin position="69"/>
        <end position="131"/>
    </location>
</feature>
<dbReference type="GO" id="GO:0008883">
    <property type="term" value="F:glutamyl-tRNA reductase activity"/>
    <property type="evidence" value="ECO:0007669"/>
    <property type="project" value="UniProtKB-UniRule"/>
</dbReference>
<keyword evidence="1 4" id="KW-0521">NADP</keyword>
<dbReference type="InterPro" id="IPR006151">
    <property type="entry name" value="Shikm_DH/Glu-tRNA_Rdtase"/>
</dbReference>
<comment type="similarity">
    <text evidence="4">Belongs to the glutamyl-tRNA reductase family.</text>
</comment>
<evidence type="ECO:0000256" key="5">
    <source>
        <dbReference type="SAM" id="Coils"/>
    </source>
</evidence>
<comment type="miscellaneous">
    <text evidence="4">During catalysis, the active site Cys acts as a nucleophile attacking the alpha-carbonyl group of tRNA-bound glutamate with the formation of a thioester intermediate between enzyme and glutamate, and the concomitant release of tRNA(Glu). The thioester intermediate is finally reduced by direct hydride transfer from NADPH, to form the product GSA.</text>
</comment>
<dbReference type="SUPFAM" id="SSF51735">
    <property type="entry name" value="NAD(P)-binding Rossmann-fold domains"/>
    <property type="match status" value="1"/>
</dbReference>
<dbReference type="InterPro" id="IPR000343">
    <property type="entry name" value="4pyrrol_synth_GluRdtase"/>
</dbReference>
<evidence type="ECO:0000259" key="8">
    <source>
        <dbReference type="Pfam" id="PF05201"/>
    </source>
</evidence>
<name>A0A4Y8VSU9_9BACT</name>
<organism evidence="9 10">
    <name type="scientific">Segatella hominis</name>
    <dbReference type="NCBI Taxonomy" id="2518605"/>
    <lineage>
        <taxon>Bacteria</taxon>
        <taxon>Pseudomonadati</taxon>
        <taxon>Bacteroidota</taxon>
        <taxon>Bacteroidia</taxon>
        <taxon>Bacteroidales</taxon>
        <taxon>Prevotellaceae</taxon>
        <taxon>Segatella</taxon>
    </lineage>
</organism>
<feature type="region of interest" description="Disordered" evidence="6">
    <location>
        <begin position="317"/>
        <end position="336"/>
    </location>
</feature>
<proteinExistence type="inferred from homology"/>
<feature type="domain" description="Quinate/shikimate 5-dehydrogenase/glutamyl-tRNA reductase" evidence="7">
    <location>
        <begin position="154"/>
        <end position="273"/>
    </location>
</feature>
<evidence type="ECO:0000256" key="1">
    <source>
        <dbReference type="ARBA" id="ARBA00022857"/>
    </source>
</evidence>
<feature type="binding site" evidence="4">
    <location>
        <begin position="54"/>
        <end position="57"/>
    </location>
    <ligand>
        <name>substrate</name>
    </ligand>
</feature>